<dbReference type="Proteomes" id="UP000005540">
    <property type="component" value="Unassembled WGS sequence"/>
</dbReference>
<feature type="non-terminal residue" evidence="1">
    <location>
        <position position="93"/>
    </location>
</feature>
<evidence type="ECO:0000313" key="1">
    <source>
        <dbReference type="EMBL" id="EEP61284.1"/>
    </source>
</evidence>
<organism evidence="1 2">
    <name type="scientific">Sulfurihydrogenibium yellowstonense SS-5</name>
    <dbReference type="NCBI Taxonomy" id="432331"/>
    <lineage>
        <taxon>Bacteria</taxon>
        <taxon>Pseudomonadati</taxon>
        <taxon>Aquificota</taxon>
        <taxon>Aquificia</taxon>
        <taxon>Aquificales</taxon>
        <taxon>Hydrogenothermaceae</taxon>
        <taxon>Sulfurihydrogenibium</taxon>
    </lineage>
</organism>
<gene>
    <name evidence="1" type="ORF">SULYE_0215</name>
</gene>
<dbReference type="EMBL" id="ABZS01000012">
    <property type="protein sequence ID" value="EEP61284.1"/>
    <property type="molecule type" value="Genomic_DNA"/>
</dbReference>
<accession>C4FI31</accession>
<sequence length="93" mass="11521">MDLKQLKIRILKEDDDMLTIEEIDRLLNNSVEPKEKWFYRGLKHMYENHYTEAIKWFQLVNDNLSRYLIYLIAFKLKDEFIMQEYKTDIENLD</sequence>
<comment type="caution">
    <text evidence="1">The sequence shown here is derived from an EMBL/GenBank/DDBJ whole genome shotgun (WGS) entry which is preliminary data.</text>
</comment>
<name>C4FI31_9AQUI</name>
<proteinExistence type="predicted"/>
<keyword evidence="2" id="KW-1185">Reference proteome</keyword>
<dbReference type="AlphaFoldDB" id="C4FI31"/>
<protein>
    <submittedName>
        <fullName evidence="1">Uncharacterized protein</fullName>
    </submittedName>
</protein>
<reference evidence="1 2" key="1">
    <citation type="submission" date="2009-04" db="EMBL/GenBank/DDBJ databases">
        <authorList>
            <person name="Reysenbach A.-L."/>
            <person name="Heidelberg J.F."/>
            <person name="Nelson W.C."/>
        </authorList>
    </citation>
    <scope>NUCLEOTIDE SEQUENCE [LARGE SCALE GENOMIC DNA]</scope>
    <source>
        <strain evidence="1 2">SS-5</strain>
    </source>
</reference>
<evidence type="ECO:0000313" key="2">
    <source>
        <dbReference type="Proteomes" id="UP000005540"/>
    </source>
</evidence>